<protein>
    <submittedName>
        <fullName evidence="1">Uncharacterized protein</fullName>
    </submittedName>
</protein>
<reference evidence="1 2" key="1">
    <citation type="journal article" date="2015" name="Genome Announc.">
        <title>Draft Genome Sequence of Cyanobacterium Hassallia byssoidea Strain VB512170, Isolated from Monuments in India.</title>
        <authorList>
            <person name="Singh D."/>
            <person name="Chandrababunaidu M.M."/>
            <person name="Panda A."/>
            <person name="Sen D."/>
            <person name="Bhattacharyya S."/>
            <person name="Adhikary S.P."/>
            <person name="Tripathy S."/>
        </authorList>
    </citation>
    <scope>NUCLEOTIDE SEQUENCE [LARGE SCALE GENOMIC DNA]</scope>
    <source>
        <strain evidence="1 2">VB512170</strain>
    </source>
</reference>
<name>A0A846HCA7_9CYAN</name>
<dbReference type="EMBL" id="JTCM02000055">
    <property type="protein sequence ID" value="NEU75005.1"/>
    <property type="molecule type" value="Genomic_DNA"/>
</dbReference>
<keyword evidence="2" id="KW-1185">Reference proteome</keyword>
<dbReference type="Proteomes" id="UP000031549">
    <property type="component" value="Unassembled WGS sequence"/>
</dbReference>
<gene>
    <name evidence="1" type="ORF">PI95_021220</name>
</gene>
<comment type="caution">
    <text evidence="1">The sequence shown here is derived from an EMBL/GenBank/DDBJ whole genome shotgun (WGS) entry which is preliminary data.</text>
</comment>
<evidence type="ECO:0000313" key="2">
    <source>
        <dbReference type="Proteomes" id="UP000031549"/>
    </source>
</evidence>
<dbReference type="AlphaFoldDB" id="A0A846HCA7"/>
<evidence type="ECO:0000313" key="1">
    <source>
        <dbReference type="EMBL" id="NEU75005.1"/>
    </source>
</evidence>
<organism evidence="1 2">
    <name type="scientific">Hassallia byssoidea VB512170</name>
    <dbReference type="NCBI Taxonomy" id="1304833"/>
    <lineage>
        <taxon>Bacteria</taxon>
        <taxon>Bacillati</taxon>
        <taxon>Cyanobacteriota</taxon>
        <taxon>Cyanophyceae</taxon>
        <taxon>Nostocales</taxon>
        <taxon>Tolypothrichaceae</taxon>
        <taxon>Hassallia</taxon>
    </lineage>
</organism>
<proteinExistence type="predicted"/>
<dbReference type="RefSeq" id="WP_163519058.1">
    <property type="nucleotide sequence ID" value="NZ_JTCM02000055.1"/>
</dbReference>
<sequence>MGNREWRMANGNNYQCPMTRLCFKSASPPNALAPQCPIPNVLCPMPNYQLPMTNDR</sequence>
<accession>A0A846HCA7</accession>